<evidence type="ECO:0000313" key="2">
    <source>
        <dbReference type="EMBL" id="ELA27808.1"/>
    </source>
</evidence>
<proteinExistence type="predicted"/>
<evidence type="ECO:0000256" key="1">
    <source>
        <dbReference type="SAM" id="MobiDB-lite"/>
    </source>
</evidence>
<sequence>MYDDEWNRLTPNEQHKRRREHGTWPARFLKALRFKLYKKQSPEQRMGATGELTRRRRIQLHFLELYFSPAMVARMRLHFQHFAEYQLSLSRYVRYRCKDMLPREFWNLPANSPSRMTKARLLLVISLVFHPDVSAQIASNIEEFDEIAGIECTDAFIGETKLRDWLKYLLDYTLSGLAGAGCPFLRYDKAAWSSTDDEGNPKELHPGPNPDFLKFLRPVAVDIEQINLKGTNILEAWRSHPVTRSLSRLKDGQDELRHDPTNLGQTWTPATPGTNCVYTSTNEHFLRETWYRPIIPLDREIEENQMTPRFVDGAITRFSPLREYLWTAFRTHMVSLKPTVEELPHLRAPWTARDRKIYRGVLLTQYNSTQPAPAELSHYIVPEGQETALGDLSLNHWVGNAKAWDHYNQIHGQGHREWPHVVHSMSEHVCRLTQTNSFGMARFNDRIALKFQTVQKRLARVVITVKIVPAAKQASSSKGESSIKKPPYEDDEDDDGDQPRGTKKNKFKTLRGLKQDASESEFRLRQEAQGMVQPIHGLMTSLRLSIHNSRVFGQV</sequence>
<feature type="region of interest" description="Disordered" evidence="1">
    <location>
        <begin position="474"/>
        <end position="520"/>
    </location>
</feature>
<protein>
    <submittedName>
        <fullName evidence="2">Uncharacterized protein</fullName>
    </submittedName>
</protein>
<accession>L2FPZ6</accession>
<organism evidence="2">
    <name type="scientific">Colletotrichum fructicola (strain Nara gc5)</name>
    <name type="common">Anthracnose fungus</name>
    <name type="synonym">Colletotrichum gloeosporioides (strain Nara gc5)</name>
    <dbReference type="NCBI Taxonomy" id="1213859"/>
    <lineage>
        <taxon>Eukaryota</taxon>
        <taxon>Fungi</taxon>
        <taxon>Dikarya</taxon>
        <taxon>Ascomycota</taxon>
        <taxon>Pezizomycotina</taxon>
        <taxon>Sordariomycetes</taxon>
        <taxon>Hypocreomycetidae</taxon>
        <taxon>Glomerellales</taxon>
        <taxon>Glomerellaceae</taxon>
        <taxon>Colletotrichum</taxon>
        <taxon>Colletotrichum gloeosporioides species complex</taxon>
    </lineage>
</organism>
<reference evidence="2" key="1">
    <citation type="submission" date="2012-08" db="EMBL/GenBank/DDBJ databases">
        <title>Genome analysis of Colletotrichum orbiculare and Colletotrichum fructicola.</title>
        <authorList>
            <person name="Gan P.H.P."/>
            <person name="Ikeda K."/>
            <person name="Irieda H."/>
            <person name="Narusaka M."/>
            <person name="O'Connell R.J."/>
            <person name="Narusaka Y."/>
            <person name="Takano Y."/>
            <person name="Kubo Y."/>
            <person name="Shirasu K."/>
        </authorList>
    </citation>
    <scope>NUCLEOTIDE SEQUENCE</scope>
    <source>
        <strain evidence="2">Nara gc5</strain>
    </source>
</reference>
<dbReference type="EMBL" id="KB020968">
    <property type="protein sequence ID" value="ELA27808.1"/>
    <property type="molecule type" value="Genomic_DNA"/>
</dbReference>
<feature type="region of interest" description="Disordered" evidence="1">
    <location>
        <begin position="1"/>
        <end position="21"/>
    </location>
</feature>
<name>L2FPZ6_COLFN</name>
<dbReference type="AlphaFoldDB" id="L2FPZ6"/>
<dbReference type="HOGENOM" id="CLU_036095_0_0_1"/>
<feature type="compositionally biased region" description="Basic residues" evidence="1">
    <location>
        <begin position="501"/>
        <end position="511"/>
    </location>
</feature>
<gene>
    <name evidence="2" type="ORF">CGGC5_11423</name>
</gene>